<evidence type="ECO:0000313" key="3">
    <source>
        <dbReference type="EMBL" id="CAF1620517.1"/>
    </source>
</evidence>
<name>A0A816C618_ADIRI</name>
<dbReference type="InterPro" id="IPR037455">
    <property type="entry name" value="LucA/IucC-like"/>
</dbReference>
<dbReference type="Proteomes" id="UP000663828">
    <property type="component" value="Unassembled WGS sequence"/>
</dbReference>
<evidence type="ECO:0000313" key="2">
    <source>
        <dbReference type="EMBL" id="CAF1479983.1"/>
    </source>
</evidence>
<feature type="domain" description="Aerobactin siderophore biosynthesis IucA/IucC N-terminal" evidence="1">
    <location>
        <begin position="230"/>
        <end position="332"/>
    </location>
</feature>
<protein>
    <recommendedName>
        <fullName evidence="1">Aerobactin siderophore biosynthesis IucA/IucC N-terminal domain-containing protein</fullName>
    </recommendedName>
</protein>
<dbReference type="PANTHER" id="PTHR34384:SF6">
    <property type="entry name" value="STAPHYLOFERRIN B SYNTHASE"/>
    <property type="match status" value="1"/>
</dbReference>
<sequence>MTGFRKTILNLLEALVNETVITIEWKDQDTIIAIIPDVNNSAIQHSIVANCKRKTFSNEVENFQWETILVDNHTIQNINVFTQLGFNEEQCAILRQNIDATDYLEAIYEQCRSLRPKILESIDKLLGTSFCSTFDPIQPKAYATLLAQLPAREALLISETCGNVDGSTGNPLKNVMFGSKPGAIENHPISVSAIHGTSQLLCVSHSRVNTREAGVIPIHLLNDLKFYIDNHLIPMNKYAVEVSNRESIVENKIDAFVLLSKRSFIPLHGDYQIKTSFPAQITSEYRVIDWNTAEDAVECARIVSQLATLSRLPKNLWVLPTLFAAQVKDDDNTTFYIRGGLRNACSNGAIVGLPEHLTPITACALTARNLLTPDKTLFESFVEFGFDPIRLFEDISDGIIGAQLHFIAIRWVPDAHTQNVAYLFDMHEKRYAGILLKDSECEKNKIIRDGKLGSLILNPQSSTSQSKKISSVRTITSTLYFHHTIYTKHIEPMACLLHEKYHISIKDIQAIVHNSLNSWLEKNPETNMHHKIDLSGRYYERNLACKTLKIGPSPYYRLIRDHKLLPCS</sequence>
<dbReference type="EMBL" id="CAJNOJ010000541">
    <property type="protein sequence ID" value="CAF1479983.1"/>
    <property type="molecule type" value="Genomic_DNA"/>
</dbReference>
<dbReference type="OrthoDB" id="9993866at2759"/>
<comment type="caution">
    <text evidence="3">The sequence shown here is derived from an EMBL/GenBank/DDBJ whole genome shotgun (WGS) entry which is preliminary data.</text>
</comment>
<proteinExistence type="predicted"/>
<evidence type="ECO:0000313" key="4">
    <source>
        <dbReference type="Proteomes" id="UP000663828"/>
    </source>
</evidence>
<dbReference type="Proteomes" id="UP000663852">
    <property type="component" value="Unassembled WGS sequence"/>
</dbReference>
<dbReference type="AlphaFoldDB" id="A0A816C618"/>
<dbReference type="PANTHER" id="PTHR34384">
    <property type="entry name" value="L-2,3-DIAMINOPROPANOATE--CITRATE LIGASE"/>
    <property type="match status" value="1"/>
</dbReference>
<dbReference type="EMBL" id="CAJNOR010007622">
    <property type="protein sequence ID" value="CAF1620517.1"/>
    <property type="molecule type" value="Genomic_DNA"/>
</dbReference>
<evidence type="ECO:0000259" key="1">
    <source>
        <dbReference type="Pfam" id="PF04183"/>
    </source>
</evidence>
<keyword evidence="4" id="KW-1185">Reference proteome</keyword>
<dbReference type="GO" id="GO:0019290">
    <property type="term" value="P:siderophore biosynthetic process"/>
    <property type="evidence" value="ECO:0007669"/>
    <property type="project" value="InterPro"/>
</dbReference>
<reference evidence="3" key="1">
    <citation type="submission" date="2021-02" db="EMBL/GenBank/DDBJ databases">
        <authorList>
            <person name="Nowell W R."/>
        </authorList>
    </citation>
    <scope>NUCLEOTIDE SEQUENCE</scope>
</reference>
<dbReference type="InterPro" id="IPR007310">
    <property type="entry name" value="Aerobactin_biosyn_IucA/IucC_N"/>
</dbReference>
<gene>
    <name evidence="2" type="ORF">EDS130_LOCUS41377</name>
    <name evidence="3" type="ORF">XAT740_LOCUS50177</name>
</gene>
<accession>A0A816C618</accession>
<organism evidence="3 4">
    <name type="scientific">Adineta ricciae</name>
    <name type="common">Rotifer</name>
    <dbReference type="NCBI Taxonomy" id="249248"/>
    <lineage>
        <taxon>Eukaryota</taxon>
        <taxon>Metazoa</taxon>
        <taxon>Spiralia</taxon>
        <taxon>Gnathifera</taxon>
        <taxon>Rotifera</taxon>
        <taxon>Eurotatoria</taxon>
        <taxon>Bdelloidea</taxon>
        <taxon>Adinetida</taxon>
        <taxon>Adinetidae</taxon>
        <taxon>Adineta</taxon>
    </lineage>
</organism>
<dbReference type="Pfam" id="PF04183">
    <property type="entry name" value="IucA_IucC"/>
    <property type="match status" value="1"/>
</dbReference>